<evidence type="ECO:0000256" key="1">
    <source>
        <dbReference type="ARBA" id="ARBA00000707"/>
    </source>
</evidence>
<dbReference type="GO" id="GO:0004843">
    <property type="term" value="F:cysteine-type deubiquitinase activity"/>
    <property type="evidence" value="ECO:0007669"/>
    <property type="project" value="UniProtKB-UniRule"/>
</dbReference>
<feature type="domain" description="USP" evidence="9">
    <location>
        <begin position="132"/>
        <end position="476"/>
    </location>
</feature>
<dbReference type="InterPro" id="IPR028889">
    <property type="entry name" value="USP"/>
</dbReference>
<dbReference type="SUPFAM" id="SSF54001">
    <property type="entry name" value="Cysteine proteinases"/>
    <property type="match status" value="1"/>
</dbReference>
<proteinExistence type="inferred from homology"/>
<reference evidence="10" key="1">
    <citation type="submission" date="2021-01" db="EMBL/GenBank/DDBJ databases">
        <authorList>
            <person name="Corre E."/>
            <person name="Pelletier E."/>
            <person name="Niang G."/>
            <person name="Scheremetjew M."/>
            <person name="Finn R."/>
            <person name="Kale V."/>
            <person name="Holt S."/>
            <person name="Cochrane G."/>
            <person name="Meng A."/>
            <person name="Brown T."/>
            <person name="Cohen L."/>
        </authorList>
    </citation>
    <scope>NUCLEOTIDE SEQUENCE</scope>
    <source>
        <strain evidence="10">GSO104</strain>
    </source>
</reference>
<keyword evidence="5 7" id="KW-0378">Hydrolase</keyword>
<dbReference type="AlphaFoldDB" id="A0A7S4REU9"/>
<feature type="compositionally biased region" description="Acidic residues" evidence="8">
    <location>
        <begin position="597"/>
        <end position="611"/>
    </location>
</feature>
<dbReference type="EMBL" id="HBNS01022188">
    <property type="protein sequence ID" value="CAE4612317.1"/>
    <property type="molecule type" value="Transcribed_RNA"/>
</dbReference>
<feature type="compositionally biased region" description="Basic and acidic residues" evidence="8">
    <location>
        <begin position="612"/>
        <end position="621"/>
    </location>
</feature>
<feature type="compositionally biased region" description="Basic and acidic residues" evidence="8">
    <location>
        <begin position="670"/>
        <end position="688"/>
    </location>
</feature>
<keyword evidence="6 7" id="KW-0788">Thiol protease</keyword>
<dbReference type="PROSITE" id="PS00973">
    <property type="entry name" value="USP_2"/>
    <property type="match status" value="1"/>
</dbReference>
<name>A0A7S4REU9_9STRA</name>
<dbReference type="PANTHER" id="PTHR21646:SF24">
    <property type="entry name" value="UBIQUITIN CARBOXYL-TERMINAL HYDROLASE"/>
    <property type="match status" value="1"/>
</dbReference>
<dbReference type="InterPro" id="IPR050185">
    <property type="entry name" value="Ub_carboxyl-term_hydrolase"/>
</dbReference>
<evidence type="ECO:0000256" key="4">
    <source>
        <dbReference type="ARBA" id="ARBA00022786"/>
    </source>
</evidence>
<feature type="compositionally biased region" description="Basic and acidic residues" evidence="8">
    <location>
        <begin position="642"/>
        <end position="651"/>
    </location>
</feature>
<dbReference type="EC" id="3.4.19.12" evidence="7"/>
<feature type="region of interest" description="Disordered" evidence="8">
    <location>
        <begin position="1"/>
        <end position="46"/>
    </location>
</feature>
<dbReference type="Gene3D" id="3.90.70.10">
    <property type="entry name" value="Cysteine proteinases"/>
    <property type="match status" value="1"/>
</dbReference>
<dbReference type="InterPro" id="IPR018200">
    <property type="entry name" value="USP_CS"/>
</dbReference>
<dbReference type="GO" id="GO:0006508">
    <property type="term" value="P:proteolysis"/>
    <property type="evidence" value="ECO:0007669"/>
    <property type="project" value="UniProtKB-KW"/>
</dbReference>
<evidence type="ECO:0000259" key="9">
    <source>
        <dbReference type="PROSITE" id="PS50235"/>
    </source>
</evidence>
<keyword evidence="3 7" id="KW-0645">Protease</keyword>
<gene>
    <name evidence="10" type="ORF">DBRI00130_LOCUS17551</name>
</gene>
<dbReference type="GO" id="GO:0016579">
    <property type="term" value="P:protein deubiquitination"/>
    <property type="evidence" value="ECO:0007669"/>
    <property type="project" value="InterPro"/>
</dbReference>
<organism evidence="10">
    <name type="scientific">Ditylum brightwellii</name>
    <dbReference type="NCBI Taxonomy" id="49249"/>
    <lineage>
        <taxon>Eukaryota</taxon>
        <taxon>Sar</taxon>
        <taxon>Stramenopiles</taxon>
        <taxon>Ochrophyta</taxon>
        <taxon>Bacillariophyta</taxon>
        <taxon>Mediophyceae</taxon>
        <taxon>Lithodesmiophycidae</taxon>
        <taxon>Lithodesmiales</taxon>
        <taxon>Lithodesmiaceae</taxon>
        <taxon>Ditylum</taxon>
    </lineage>
</organism>
<feature type="compositionally biased region" description="Basic and acidic residues" evidence="8">
    <location>
        <begin position="709"/>
        <end position="734"/>
    </location>
</feature>
<feature type="compositionally biased region" description="Low complexity" evidence="8">
    <location>
        <begin position="16"/>
        <end position="34"/>
    </location>
</feature>
<evidence type="ECO:0000256" key="6">
    <source>
        <dbReference type="ARBA" id="ARBA00022807"/>
    </source>
</evidence>
<dbReference type="InterPro" id="IPR001394">
    <property type="entry name" value="Peptidase_C19_UCH"/>
</dbReference>
<feature type="compositionally biased region" description="Acidic residues" evidence="8">
    <location>
        <begin position="570"/>
        <end position="586"/>
    </location>
</feature>
<evidence type="ECO:0000256" key="8">
    <source>
        <dbReference type="SAM" id="MobiDB-lite"/>
    </source>
</evidence>
<accession>A0A7S4REU9</accession>
<keyword evidence="4 7" id="KW-0833">Ubl conjugation pathway</keyword>
<evidence type="ECO:0000256" key="2">
    <source>
        <dbReference type="ARBA" id="ARBA00009085"/>
    </source>
</evidence>
<evidence type="ECO:0000256" key="7">
    <source>
        <dbReference type="RuleBase" id="RU366025"/>
    </source>
</evidence>
<evidence type="ECO:0000313" key="10">
    <source>
        <dbReference type="EMBL" id="CAE4612317.1"/>
    </source>
</evidence>
<protein>
    <recommendedName>
        <fullName evidence="7">Ubiquitin carboxyl-terminal hydrolase</fullName>
        <ecNumber evidence="7">3.4.19.12</ecNumber>
    </recommendedName>
</protein>
<dbReference type="CDD" id="cd02674">
    <property type="entry name" value="Peptidase_C19R"/>
    <property type="match status" value="1"/>
</dbReference>
<comment type="catalytic activity">
    <reaction evidence="1 7">
        <text>Thiol-dependent hydrolysis of ester, thioester, amide, peptide and isopeptide bonds formed by the C-terminal Gly of ubiquitin (a 76-residue protein attached to proteins as an intracellular targeting signal).</text>
        <dbReference type="EC" id="3.4.19.12"/>
    </reaction>
</comment>
<dbReference type="PROSITE" id="PS50235">
    <property type="entry name" value="USP_3"/>
    <property type="match status" value="1"/>
</dbReference>
<dbReference type="PROSITE" id="PS00972">
    <property type="entry name" value="USP_1"/>
    <property type="match status" value="1"/>
</dbReference>
<feature type="region of interest" description="Disordered" evidence="8">
    <location>
        <begin position="570"/>
        <end position="734"/>
    </location>
</feature>
<comment type="similarity">
    <text evidence="2 7">Belongs to the peptidase C19 family.</text>
</comment>
<evidence type="ECO:0000256" key="5">
    <source>
        <dbReference type="ARBA" id="ARBA00022801"/>
    </source>
</evidence>
<evidence type="ECO:0000256" key="3">
    <source>
        <dbReference type="ARBA" id="ARBA00022670"/>
    </source>
</evidence>
<sequence>MELPSDDMQHIRRQQHQSPQQQQQRRGGPQQTTHQTRRRPRTTATLQSLVRVGSTMFKSVLVRDPESGKVTKTHKPTNQKAETYDHVHDAVNETLSARHSHHGEKNNNGGTLLNQVIPKTMTTTTTRTVGVVGLQNLGNTCFMNSSLQCLSHTIPLTDYFLGYDYRKEINHENFLGTKGELANAYAVLMKEMWLSKKKSLAPSSFKASLGHFAPQFAGYDQHDCQELLAFLLDGIHEDLNRVKKRPYIEDKDCDGTNDTSDSMDAWENYLKRNKSIVVDLFQGQLRNTMKCCNTKIQNADGSTGCGHRNVKFDSFMYLSLPMQDDCQTLDDCLELFCTVEHLTGANQWYCSKCKEHVDATKKFDLWMLPPILVVHLKRFRYNDYGARSKLNRKMNYPVCNWSLDKFIKSSENAHEMYDLYAVTNHYGNLGGGHYTASAMNRFDNQWYEFNDSTCTKVDQSRLGNDNAAYCLFYNRMEKMELENDEEKEDSFRRAAVRRQSVSKPELWPHMQNAAAKKKTKVDVRKSFRDFHKVSMMMLDQLDDTLIMEEEGSEGDMEKMNSNIEPLDNTLVEEQESEGVVEEGSEGDMEKMNSNIEPLDDTLVEEQESEGVVEEKKGKEEENSNIEPLDDTLVAEQDSEAVVEEKKGKEEENSNIEPLDDTLVAEQDSEAVVKEKKGKEEGSDKDTEKMNSNTEPSDDTLVAEQNSEGVVEKEEGKEEDNLNSNEAKEDSMHIG</sequence>
<dbReference type="PANTHER" id="PTHR21646">
    <property type="entry name" value="UBIQUITIN CARBOXYL-TERMINAL HYDROLASE"/>
    <property type="match status" value="1"/>
</dbReference>
<dbReference type="InterPro" id="IPR038765">
    <property type="entry name" value="Papain-like_cys_pep_sf"/>
</dbReference>
<dbReference type="Pfam" id="PF00443">
    <property type="entry name" value="UCH"/>
    <property type="match status" value="1"/>
</dbReference>